<organism evidence="4 5">
    <name type="scientific">Butyrivibrio proteoclasticus (strain ATCC 51982 / DSM 14932 / B316)</name>
    <name type="common">Clostridium proteoclasticum</name>
    <dbReference type="NCBI Taxonomy" id="515622"/>
    <lineage>
        <taxon>Bacteria</taxon>
        <taxon>Bacillati</taxon>
        <taxon>Bacillota</taxon>
        <taxon>Clostridia</taxon>
        <taxon>Lachnospirales</taxon>
        <taxon>Lachnospiraceae</taxon>
        <taxon>Butyrivibrio</taxon>
    </lineage>
</organism>
<dbReference type="Gene3D" id="3.40.50.720">
    <property type="entry name" value="NAD(P)-binding Rossmann-like Domain"/>
    <property type="match status" value="1"/>
</dbReference>
<comment type="similarity">
    <text evidence="1 2">Belongs to the dTDP-4-dehydrorhamnose reductase family.</text>
</comment>
<accession>E0S0J9</accession>
<name>E0S0J9_BUTPB</name>
<dbReference type="UniPathway" id="UPA00124"/>
<dbReference type="PANTHER" id="PTHR10491">
    <property type="entry name" value="DTDP-4-DEHYDRORHAMNOSE REDUCTASE"/>
    <property type="match status" value="1"/>
</dbReference>
<dbReference type="GO" id="GO:0019305">
    <property type="term" value="P:dTDP-rhamnose biosynthetic process"/>
    <property type="evidence" value="ECO:0007669"/>
    <property type="project" value="UniProtKB-UniPathway"/>
</dbReference>
<dbReference type="Proteomes" id="UP000001299">
    <property type="component" value="Chromosome 1"/>
</dbReference>
<dbReference type="RefSeq" id="WP_013279981.1">
    <property type="nucleotide sequence ID" value="NC_014387.1"/>
</dbReference>
<dbReference type="EMBL" id="CP001810">
    <property type="protein sequence ID" value="ADL33324.1"/>
    <property type="molecule type" value="Genomic_DNA"/>
</dbReference>
<dbReference type="Pfam" id="PF04321">
    <property type="entry name" value="RmlD_sub_bind"/>
    <property type="match status" value="1"/>
</dbReference>
<keyword evidence="2 4" id="KW-0560">Oxidoreductase</keyword>
<comment type="function">
    <text evidence="2">Catalyzes the reduction of dTDP-6-deoxy-L-lyxo-4-hexulose to yield dTDP-L-rhamnose.</text>
</comment>
<dbReference type="SUPFAM" id="SSF51735">
    <property type="entry name" value="NAD(P)-binding Rossmann-fold domains"/>
    <property type="match status" value="1"/>
</dbReference>
<keyword evidence="5" id="KW-1185">Reference proteome</keyword>
<dbReference type="HOGENOM" id="CLU_045518_2_1_9"/>
<proteinExistence type="inferred from homology"/>
<dbReference type="InterPro" id="IPR029903">
    <property type="entry name" value="RmlD-like-bd"/>
</dbReference>
<dbReference type="eggNOG" id="COG1091">
    <property type="taxonomic scope" value="Bacteria"/>
</dbReference>
<evidence type="ECO:0000256" key="1">
    <source>
        <dbReference type="ARBA" id="ARBA00010944"/>
    </source>
</evidence>
<reference evidence="4 5" key="1">
    <citation type="journal article" date="2010" name="PLoS ONE">
        <title>The glycobiome of the rumen bacterium Butyrivibrio proteoclasticus B316(T) highlights adaptation to a polysaccharide-rich environment.</title>
        <authorList>
            <person name="Kelly W.J."/>
            <person name="Leahy S.C."/>
            <person name="Altermann E."/>
            <person name="Yeoman C.J."/>
            <person name="Dunne J.C."/>
            <person name="Kong Z."/>
            <person name="Pacheco D.M."/>
            <person name="Li D."/>
            <person name="Noel S.J."/>
            <person name="Moon C.D."/>
            <person name="Cookson A.L."/>
            <person name="Attwood G.T."/>
        </authorList>
    </citation>
    <scope>NUCLEOTIDE SEQUENCE [LARGE SCALE GENOMIC DNA]</scope>
    <source>
        <strain evidence="5">ATCC 51982 / DSM 14932 / B316</strain>
    </source>
</reference>
<gene>
    <name evidence="4" type="primary">rfbD2</name>
    <name evidence="4" type="ordered locus">bpr_I0579</name>
</gene>
<protein>
    <recommendedName>
        <fullName evidence="2">dTDP-4-dehydrorhamnose reductase</fullName>
        <ecNumber evidence="2">1.1.1.133</ecNumber>
    </recommendedName>
</protein>
<evidence type="ECO:0000313" key="5">
    <source>
        <dbReference type="Proteomes" id="UP000001299"/>
    </source>
</evidence>
<evidence type="ECO:0000256" key="2">
    <source>
        <dbReference type="RuleBase" id="RU364082"/>
    </source>
</evidence>
<feature type="domain" description="RmlD-like substrate binding" evidence="3">
    <location>
        <begin position="2"/>
        <end position="218"/>
    </location>
</feature>
<sequence length="269" mass="29970">MILVTGTTGFVGSKLMKICKDVVAAPSLRNASLDHIKRIVSESGADTIVNTAAISDIGECQKNPESSYIANVQLPVFLAKACEGRKLICFSSDQVYGGLEDNGPYTEENVNPANIYAKYKLEMEQRVLDICPDAVMLRAEWMYDYYVKKSNYYMNIVNAKDAVAFSSRQYRGITYVKEVAENMENVISLPGGIYNFGSETTKSMYEITSQFIEELGLEIRLEDAPARHNLWMDCSKAKRYGVIFSDVSKALMKCAKDNGFEIKNNSGKG</sequence>
<dbReference type="STRING" id="515622.bpr_I0579"/>
<dbReference type="AlphaFoldDB" id="E0S0J9"/>
<dbReference type="EC" id="1.1.1.133" evidence="2"/>
<dbReference type="InterPro" id="IPR036291">
    <property type="entry name" value="NAD(P)-bd_dom_sf"/>
</dbReference>
<dbReference type="PANTHER" id="PTHR10491:SF4">
    <property type="entry name" value="METHIONINE ADENOSYLTRANSFERASE 2 SUBUNIT BETA"/>
    <property type="match status" value="1"/>
</dbReference>
<keyword evidence="2" id="KW-0521">NADP</keyword>
<evidence type="ECO:0000313" key="4">
    <source>
        <dbReference type="EMBL" id="ADL33324.1"/>
    </source>
</evidence>
<dbReference type="InterPro" id="IPR005913">
    <property type="entry name" value="dTDP_dehydrorham_reduct"/>
</dbReference>
<comment type="pathway">
    <text evidence="2">Carbohydrate biosynthesis; dTDP-L-rhamnose biosynthesis.</text>
</comment>
<dbReference type="KEGG" id="bpb:bpr_I0579"/>
<dbReference type="GO" id="GO:0008831">
    <property type="term" value="F:dTDP-4-dehydrorhamnose reductase activity"/>
    <property type="evidence" value="ECO:0007669"/>
    <property type="project" value="UniProtKB-EC"/>
</dbReference>
<evidence type="ECO:0000259" key="3">
    <source>
        <dbReference type="Pfam" id="PF04321"/>
    </source>
</evidence>